<feature type="domain" description="Wall-associated receptor kinase galacturonan-binding" evidence="8">
    <location>
        <begin position="46"/>
        <end position="113"/>
    </location>
</feature>
<comment type="caution">
    <text evidence="10">The sequence shown here is derived from an EMBL/GenBank/DDBJ whole genome shotgun (WGS) entry which is preliminary data.</text>
</comment>
<evidence type="ECO:0000256" key="7">
    <source>
        <dbReference type="SAM" id="Phobius"/>
    </source>
</evidence>
<dbReference type="GO" id="GO:0004674">
    <property type="term" value="F:protein serine/threonine kinase activity"/>
    <property type="evidence" value="ECO:0007669"/>
    <property type="project" value="UniProtKB-EC"/>
</dbReference>
<evidence type="ECO:0000256" key="5">
    <source>
        <dbReference type="ARBA" id="ARBA00047899"/>
    </source>
</evidence>
<dbReference type="PANTHER" id="PTHR33138">
    <property type="entry name" value="OS01G0690200 PROTEIN"/>
    <property type="match status" value="1"/>
</dbReference>
<keyword evidence="7" id="KW-1133">Transmembrane helix</keyword>
<dbReference type="Proteomes" id="UP001237642">
    <property type="component" value="Unassembled WGS sequence"/>
</dbReference>
<evidence type="ECO:0000259" key="8">
    <source>
        <dbReference type="Pfam" id="PF13947"/>
    </source>
</evidence>
<dbReference type="Pfam" id="PF14380">
    <property type="entry name" value="WAK_assoc"/>
    <property type="match status" value="1"/>
</dbReference>
<keyword evidence="7" id="KW-0472">Membrane</keyword>
<evidence type="ECO:0000256" key="3">
    <source>
        <dbReference type="ARBA" id="ARBA00022729"/>
    </source>
</evidence>
<keyword evidence="4" id="KW-0325">Glycoprotein</keyword>
<comment type="subcellular location">
    <subcellularLocation>
        <location evidence="1">Membrane</location>
        <topology evidence="1">Single-pass membrane protein</topology>
    </subcellularLocation>
</comment>
<evidence type="ECO:0000256" key="1">
    <source>
        <dbReference type="ARBA" id="ARBA00004167"/>
    </source>
</evidence>
<feature type="domain" description="Wall-associated receptor kinase C-terminal" evidence="9">
    <location>
        <begin position="178"/>
        <end position="265"/>
    </location>
</feature>
<proteinExistence type="predicted"/>
<dbReference type="PANTHER" id="PTHR33138:SF54">
    <property type="entry name" value="OS01G0690900 PROTEIN"/>
    <property type="match status" value="1"/>
</dbReference>
<dbReference type="AlphaFoldDB" id="A0AAD8JIS2"/>
<dbReference type="GO" id="GO:0030247">
    <property type="term" value="F:polysaccharide binding"/>
    <property type="evidence" value="ECO:0007669"/>
    <property type="project" value="InterPro"/>
</dbReference>
<comment type="catalytic activity">
    <reaction evidence="5">
        <text>L-threonyl-[protein] + ATP = O-phospho-L-threonyl-[protein] + ADP + H(+)</text>
        <dbReference type="Rhea" id="RHEA:46608"/>
        <dbReference type="Rhea" id="RHEA-COMP:11060"/>
        <dbReference type="Rhea" id="RHEA-COMP:11605"/>
        <dbReference type="ChEBI" id="CHEBI:15378"/>
        <dbReference type="ChEBI" id="CHEBI:30013"/>
        <dbReference type="ChEBI" id="CHEBI:30616"/>
        <dbReference type="ChEBI" id="CHEBI:61977"/>
        <dbReference type="ChEBI" id="CHEBI:456216"/>
        <dbReference type="EC" id="2.7.11.1"/>
    </reaction>
</comment>
<dbReference type="InterPro" id="IPR025287">
    <property type="entry name" value="WAK_GUB"/>
</dbReference>
<evidence type="ECO:0000259" key="9">
    <source>
        <dbReference type="Pfam" id="PF14380"/>
    </source>
</evidence>
<sequence length="357" mass="40460">MNAKLFRPHQYFLNPLSIIISILLLSLFIPRHNAQNGIHMYNVCREITTRACGKDIKGAIEYPFWGIGIRDRYCGLEGFELSCEEQGDLVVDIGSDSKYHVAEVNLSASVLILNRYYDDPLEDICASSFTNSTILDEKLYDYGENTEEMHVFYHCDPPAVYTNGITYKFTCPSGDKKEVFFLPKDVFSEYGERFKSCKSARLPVNKSVLEQQITKNEVEVQQLFKGNIEVLYNKTYRNACHDCFLTGGLCWSGTKTKQNTCLYSNGAVLPPYGPYPQPGPAFYTAQTVLPPYEPSVVPPYPQPGVISYMYADFASNIDRKRKSSGTEHWHSNWCGCRFYTAHSIGALPLLSPKENKI</sequence>
<dbReference type="EC" id="2.7.11.1" evidence="2"/>
<comment type="catalytic activity">
    <reaction evidence="6">
        <text>L-seryl-[protein] + ATP = O-phospho-L-seryl-[protein] + ADP + H(+)</text>
        <dbReference type="Rhea" id="RHEA:17989"/>
        <dbReference type="Rhea" id="RHEA-COMP:9863"/>
        <dbReference type="Rhea" id="RHEA-COMP:11604"/>
        <dbReference type="ChEBI" id="CHEBI:15378"/>
        <dbReference type="ChEBI" id="CHEBI:29999"/>
        <dbReference type="ChEBI" id="CHEBI:30616"/>
        <dbReference type="ChEBI" id="CHEBI:83421"/>
        <dbReference type="ChEBI" id="CHEBI:456216"/>
        <dbReference type="EC" id="2.7.11.1"/>
    </reaction>
</comment>
<evidence type="ECO:0000256" key="4">
    <source>
        <dbReference type="ARBA" id="ARBA00023180"/>
    </source>
</evidence>
<dbReference type="GO" id="GO:0016020">
    <property type="term" value="C:membrane"/>
    <property type="evidence" value="ECO:0007669"/>
    <property type="project" value="UniProtKB-SubCell"/>
</dbReference>
<dbReference type="EMBL" id="JAUIZM010000001">
    <property type="protein sequence ID" value="KAK1404264.1"/>
    <property type="molecule type" value="Genomic_DNA"/>
</dbReference>
<dbReference type="InterPro" id="IPR032872">
    <property type="entry name" value="WAK_assoc_C"/>
</dbReference>
<evidence type="ECO:0000313" key="11">
    <source>
        <dbReference type="Proteomes" id="UP001237642"/>
    </source>
</evidence>
<keyword evidence="7" id="KW-0812">Transmembrane</keyword>
<dbReference type="Pfam" id="PF13947">
    <property type="entry name" value="GUB_WAK_bind"/>
    <property type="match status" value="1"/>
</dbReference>
<evidence type="ECO:0000256" key="2">
    <source>
        <dbReference type="ARBA" id="ARBA00012513"/>
    </source>
</evidence>
<protein>
    <recommendedName>
        <fullName evidence="2">non-specific serine/threonine protein kinase</fullName>
        <ecNumber evidence="2">2.7.11.1</ecNumber>
    </recommendedName>
</protein>
<reference evidence="10" key="1">
    <citation type="submission" date="2023-02" db="EMBL/GenBank/DDBJ databases">
        <title>Genome of toxic invasive species Heracleum sosnowskyi carries increased number of genes despite the absence of recent whole-genome duplications.</title>
        <authorList>
            <person name="Schelkunov M."/>
            <person name="Shtratnikova V."/>
            <person name="Makarenko M."/>
            <person name="Klepikova A."/>
            <person name="Omelchenko D."/>
            <person name="Novikova G."/>
            <person name="Obukhova E."/>
            <person name="Bogdanov V."/>
            <person name="Penin A."/>
            <person name="Logacheva M."/>
        </authorList>
    </citation>
    <scope>NUCLEOTIDE SEQUENCE</scope>
    <source>
        <strain evidence="10">Hsosn_3</strain>
        <tissue evidence="10">Leaf</tissue>
    </source>
</reference>
<keyword evidence="3" id="KW-0732">Signal</keyword>
<feature type="transmembrane region" description="Helical" evidence="7">
    <location>
        <begin position="12"/>
        <end position="29"/>
    </location>
</feature>
<name>A0AAD8JIS2_9APIA</name>
<keyword evidence="11" id="KW-1185">Reference proteome</keyword>
<gene>
    <name evidence="10" type="ORF">POM88_003869</name>
</gene>
<organism evidence="10 11">
    <name type="scientific">Heracleum sosnowskyi</name>
    <dbReference type="NCBI Taxonomy" id="360622"/>
    <lineage>
        <taxon>Eukaryota</taxon>
        <taxon>Viridiplantae</taxon>
        <taxon>Streptophyta</taxon>
        <taxon>Embryophyta</taxon>
        <taxon>Tracheophyta</taxon>
        <taxon>Spermatophyta</taxon>
        <taxon>Magnoliopsida</taxon>
        <taxon>eudicotyledons</taxon>
        <taxon>Gunneridae</taxon>
        <taxon>Pentapetalae</taxon>
        <taxon>asterids</taxon>
        <taxon>campanulids</taxon>
        <taxon>Apiales</taxon>
        <taxon>Apiaceae</taxon>
        <taxon>Apioideae</taxon>
        <taxon>apioid superclade</taxon>
        <taxon>Tordylieae</taxon>
        <taxon>Tordyliinae</taxon>
        <taxon>Heracleum</taxon>
    </lineage>
</organism>
<evidence type="ECO:0000256" key="6">
    <source>
        <dbReference type="ARBA" id="ARBA00048679"/>
    </source>
</evidence>
<evidence type="ECO:0000313" key="10">
    <source>
        <dbReference type="EMBL" id="KAK1404264.1"/>
    </source>
</evidence>
<accession>A0AAD8JIS2</accession>
<reference evidence="10" key="2">
    <citation type="submission" date="2023-05" db="EMBL/GenBank/DDBJ databases">
        <authorList>
            <person name="Schelkunov M.I."/>
        </authorList>
    </citation>
    <scope>NUCLEOTIDE SEQUENCE</scope>
    <source>
        <strain evidence="10">Hsosn_3</strain>
        <tissue evidence="10">Leaf</tissue>
    </source>
</reference>